<keyword evidence="15" id="KW-1185">Reference proteome</keyword>
<dbReference type="PANTHER" id="PTHR13832:SF565">
    <property type="entry name" value="AT28366P-RELATED"/>
    <property type="match status" value="1"/>
</dbReference>
<dbReference type="Pfam" id="PF00481">
    <property type="entry name" value="PP2C"/>
    <property type="match status" value="1"/>
</dbReference>
<dbReference type="EC" id="3.1.3.16" evidence="4"/>
<dbReference type="FunFam" id="3.60.40.10:FF:000016">
    <property type="entry name" value="Protein phosphatase 2C"/>
    <property type="match status" value="1"/>
</dbReference>
<feature type="region of interest" description="Disordered" evidence="12">
    <location>
        <begin position="384"/>
        <end position="425"/>
    </location>
</feature>
<evidence type="ECO:0000313" key="14">
    <source>
        <dbReference type="EMBL" id="KAK2070204.1"/>
    </source>
</evidence>
<evidence type="ECO:0000256" key="7">
    <source>
        <dbReference type="ARBA" id="ARBA00022912"/>
    </source>
</evidence>
<feature type="compositionally biased region" description="Polar residues" evidence="12">
    <location>
        <begin position="392"/>
        <end position="404"/>
    </location>
</feature>
<evidence type="ECO:0000256" key="12">
    <source>
        <dbReference type="SAM" id="MobiDB-lite"/>
    </source>
</evidence>
<feature type="compositionally biased region" description="Polar residues" evidence="12">
    <location>
        <begin position="467"/>
        <end position="477"/>
    </location>
</feature>
<keyword evidence="6 11" id="KW-0378">Hydrolase</keyword>
<evidence type="ECO:0000256" key="6">
    <source>
        <dbReference type="ARBA" id="ARBA00022801"/>
    </source>
</evidence>
<organism evidence="14 15">
    <name type="scientific">Phyllachora maydis</name>
    <dbReference type="NCBI Taxonomy" id="1825666"/>
    <lineage>
        <taxon>Eukaryota</taxon>
        <taxon>Fungi</taxon>
        <taxon>Dikarya</taxon>
        <taxon>Ascomycota</taxon>
        <taxon>Pezizomycotina</taxon>
        <taxon>Sordariomycetes</taxon>
        <taxon>Sordariomycetidae</taxon>
        <taxon>Phyllachorales</taxon>
        <taxon>Phyllachoraceae</taxon>
        <taxon>Phyllachora</taxon>
    </lineage>
</organism>
<dbReference type="AlphaFoldDB" id="A0AAD9I2W8"/>
<dbReference type="InterPro" id="IPR000222">
    <property type="entry name" value="PP2C_BS"/>
</dbReference>
<evidence type="ECO:0000313" key="15">
    <source>
        <dbReference type="Proteomes" id="UP001217918"/>
    </source>
</evidence>
<dbReference type="PROSITE" id="PS01032">
    <property type="entry name" value="PPM_1"/>
    <property type="match status" value="1"/>
</dbReference>
<dbReference type="InterPro" id="IPR015655">
    <property type="entry name" value="PP2C"/>
</dbReference>
<evidence type="ECO:0000256" key="8">
    <source>
        <dbReference type="ARBA" id="ARBA00023211"/>
    </source>
</evidence>
<evidence type="ECO:0000259" key="13">
    <source>
        <dbReference type="PROSITE" id="PS51746"/>
    </source>
</evidence>
<evidence type="ECO:0000256" key="11">
    <source>
        <dbReference type="RuleBase" id="RU003465"/>
    </source>
</evidence>
<gene>
    <name evidence="14" type="ORF">P8C59_004718</name>
</gene>
<dbReference type="GO" id="GO:0046872">
    <property type="term" value="F:metal ion binding"/>
    <property type="evidence" value="ECO:0007669"/>
    <property type="project" value="UniProtKB-KW"/>
</dbReference>
<accession>A0AAD9I2W8</accession>
<feature type="domain" description="PPM-type phosphatase" evidence="13">
    <location>
        <begin position="23"/>
        <end position="293"/>
    </location>
</feature>
<comment type="catalytic activity">
    <reaction evidence="9">
        <text>O-phospho-L-threonyl-[protein] + H2O = L-threonyl-[protein] + phosphate</text>
        <dbReference type="Rhea" id="RHEA:47004"/>
        <dbReference type="Rhea" id="RHEA-COMP:11060"/>
        <dbReference type="Rhea" id="RHEA-COMP:11605"/>
        <dbReference type="ChEBI" id="CHEBI:15377"/>
        <dbReference type="ChEBI" id="CHEBI:30013"/>
        <dbReference type="ChEBI" id="CHEBI:43474"/>
        <dbReference type="ChEBI" id="CHEBI:61977"/>
        <dbReference type="EC" id="3.1.3.16"/>
    </reaction>
    <physiologicalReaction direction="left-to-right" evidence="9">
        <dbReference type="Rhea" id="RHEA:47005"/>
    </physiologicalReaction>
</comment>
<sequence>MGQTLSEPVVEKTSSNGEDDRLLYGVSAMQGWRISMEDAHTTVLDLLAGRTPSKDVSRLSFFGVFDGHGGSKVALFAGEHIHDIITKQDTFKSGNYEQALKDGFLATDRAILTDPKYEEEVSGCTACVSLIVGDKIYVANAGDSRSVLGVKGRAKPLSFDHKPQNEGEKSRITAAGGFVDFGRVNGNLALSRAIGDFEFKKSAELSPEQQIVTAFPDVTTHELSDDDEFLVIACDGIWDCQSSQAVIEFVRRGIASKQNLDKICENMMDNCLASNSETGGVGCDNMTMIIIGFLRNRSKEEWYEEIARRVANGDGPCAPPEYAEFRGPGVHHNFDDSDSGYDVDAERKGGKSFGLGGYKGRIIFLGDGTEVLTDSEDTEMFDNAEEDRDLESQVSKTTTASQESGGAAAAAAENGAGAGMPVPISKTESEFSKKLGATEKVNTDGKEGKTISALELDKAEAGGPNKGDTTSTTPGTQ</sequence>
<proteinExistence type="inferred from homology"/>
<dbReference type="PROSITE" id="PS51746">
    <property type="entry name" value="PPM_2"/>
    <property type="match status" value="1"/>
</dbReference>
<dbReference type="SMART" id="SM00332">
    <property type="entry name" value="PP2Cc"/>
    <property type="match status" value="1"/>
</dbReference>
<keyword evidence="8" id="KW-0464">Manganese</keyword>
<dbReference type="Proteomes" id="UP001217918">
    <property type="component" value="Unassembled WGS sequence"/>
</dbReference>
<comment type="cofactor">
    <cofactor evidence="2">
        <name>Mg(2+)</name>
        <dbReference type="ChEBI" id="CHEBI:18420"/>
    </cofactor>
</comment>
<dbReference type="InterPro" id="IPR036457">
    <property type="entry name" value="PPM-type-like_dom_sf"/>
</dbReference>
<dbReference type="EMBL" id="JAQQPM010000003">
    <property type="protein sequence ID" value="KAK2070204.1"/>
    <property type="molecule type" value="Genomic_DNA"/>
</dbReference>
<feature type="compositionally biased region" description="Low complexity" evidence="12">
    <location>
        <begin position="405"/>
        <end position="415"/>
    </location>
</feature>
<keyword evidence="5" id="KW-0479">Metal-binding</keyword>
<evidence type="ECO:0000256" key="5">
    <source>
        <dbReference type="ARBA" id="ARBA00022723"/>
    </source>
</evidence>
<feature type="region of interest" description="Disordered" evidence="12">
    <location>
        <begin position="454"/>
        <end position="477"/>
    </location>
</feature>
<dbReference type="Gene3D" id="3.60.40.10">
    <property type="entry name" value="PPM-type phosphatase domain"/>
    <property type="match status" value="1"/>
</dbReference>
<reference evidence="14" key="1">
    <citation type="journal article" date="2023" name="Mol. Plant Microbe Interact.">
        <title>Elucidating the Obligate Nature and Biological Capacity of an Invasive Fungal Corn Pathogen.</title>
        <authorList>
            <person name="MacCready J.S."/>
            <person name="Roggenkamp E.M."/>
            <person name="Gdanetz K."/>
            <person name="Chilvers M.I."/>
        </authorList>
    </citation>
    <scope>NUCLEOTIDE SEQUENCE</scope>
    <source>
        <strain evidence="14">PM02</strain>
    </source>
</reference>
<comment type="cofactor">
    <cofactor evidence="1">
        <name>Mn(2+)</name>
        <dbReference type="ChEBI" id="CHEBI:29035"/>
    </cofactor>
</comment>
<comment type="caution">
    <text evidence="14">The sequence shown here is derived from an EMBL/GenBank/DDBJ whole genome shotgun (WGS) entry which is preliminary data.</text>
</comment>
<dbReference type="SMART" id="SM00331">
    <property type="entry name" value="PP2C_SIG"/>
    <property type="match status" value="1"/>
</dbReference>
<evidence type="ECO:0000256" key="2">
    <source>
        <dbReference type="ARBA" id="ARBA00001946"/>
    </source>
</evidence>
<evidence type="ECO:0000256" key="10">
    <source>
        <dbReference type="ARBA" id="ARBA00074087"/>
    </source>
</evidence>
<dbReference type="InterPro" id="IPR001932">
    <property type="entry name" value="PPM-type_phosphatase-like_dom"/>
</dbReference>
<dbReference type="SUPFAM" id="SSF81606">
    <property type="entry name" value="PP2C-like"/>
    <property type="match status" value="1"/>
</dbReference>
<name>A0AAD9I2W8_9PEZI</name>
<dbReference type="GO" id="GO:0004722">
    <property type="term" value="F:protein serine/threonine phosphatase activity"/>
    <property type="evidence" value="ECO:0007669"/>
    <property type="project" value="UniProtKB-EC"/>
</dbReference>
<evidence type="ECO:0000256" key="1">
    <source>
        <dbReference type="ARBA" id="ARBA00001936"/>
    </source>
</evidence>
<evidence type="ECO:0000256" key="4">
    <source>
        <dbReference type="ARBA" id="ARBA00013081"/>
    </source>
</evidence>
<comment type="similarity">
    <text evidence="3 11">Belongs to the PP2C family.</text>
</comment>
<evidence type="ECO:0000256" key="3">
    <source>
        <dbReference type="ARBA" id="ARBA00006702"/>
    </source>
</evidence>
<keyword evidence="7 11" id="KW-0904">Protein phosphatase</keyword>
<dbReference type="CDD" id="cd00143">
    <property type="entry name" value="PP2Cc"/>
    <property type="match status" value="1"/>
</dbReference>
<evidence type="ECO:0000256" key="9">
    <source>
        <dbReference type="ARBA" id="ARBA00048832"/>
    </source>
</evidence>
<dbReference type="PANTHER" id="PTHR13832">
    <property type="entry name" value="PROTEIN PHOSPHATASE 2C"/>
    <property type="match status" value="1"/>
</dbReference>
<protein>
    <recommendedName>
        <fullName evidence="10">Protein phosphatase 2C homolog 2</fullName>
        <ecNumber evidence="4">3.1.3.16</ecNumber>
    </recommendedName>
</protein>